<dbReference type="PANTHER" id="PTHR30616">
    <property type="entry name" value="UNCHARACTERIZED PROTEIN YFIH"/>
    <property type="match status" value="1"/>
</dbReference>
<dbReference type="InterPro" id="IPR038371">
    <property type="entry name" value="Cu_polyphenol_OxRdtase_sf"/>
</dbReference>
<dbReference type="GO" id="GO:0017061">
    <property type="term" value="F:S-methyl-5-thioadenosine phosphorylase activity"/>
    <property type="evidence" value="ECO:0007669"/>
    <property type="project" value="UniProtKB-EC"/>
</dbReference>
<dbReference type="EMBL" id="JAASRN010000001">
    <property type="protein sequence ID" value="NIK72998.1"/>
    <property type="molecule type" value="Genomic_DNA"/>
</dbReference>
<comment type="similarity">
    <text evidence="2 10">Belongs to the purine nucleoside phosphorylase YfiH/LACC1 family.</text>
</comment>
<dbReference type="GO" id="GO:0005507">
    <property type="term" value="F:copper ion binding"/>
    <property type="evidence" value="ECO:0007669"/>
    <property type="project" value="TreeGrafter"/>
</dbReference>
<organism evidence="11 12">
    <name type="scientific">Thermonema lapsum</name>
    <dbReference type="NCBI Taxonomy" id="28195"/>
    <lineage>
        <taxon>Bacteria</taxon>
        <taxon>Pseudomonadati</taxon>
        <taxon>Bacteroidota</taxon>
        <taxon>Cytophagia</taxon>
        <taxon>Cytophagales</taxon>
        <taxon>Thermonemataceae</taxon>
        <taxon>Thermonema</taxon>
    </lineage>
</organism>
<evidence type="ECO:0000256" key="9">
    <source>
        <dbReference type="ARBA" id="ARBA00049893"/>
    </source>
</evidence>
<proteinExistence type="inferred from homology"/>
<dbReference type="NCBIfam" id="TIGR00726">
    <property type="entry name" value="peptidoglycan editing factor PgeF"/>
    <property type="match status" value="1"/>
</dbReference>
<evidence type="ECO:0000256" key="4">
    <source>
        <dbReference type="ARBA" id="ARBA00022723"/>
    </source>
</evidence>
<accession>A0A846MN57</accession>
<evidence type="ECO:0000313" key="12">
    <source>
        <dbReference type="Proteomes" id="UP000537126"/>
    </source>
</evidence>
<keyword evidence="6" id="KW-0862">Zinc</keyword>
<dbReference type="InterPro" id="IPR011324">
    <property type="entry name" value="Cytotoxic_necrot_fac-like_cat"/>
</dbReference>
<sequence>MQAPLSISPFHFGTKVKHLITTRCGGYSQAPYASLNLAMHVGDCSVRVQKNRLLVARQLDIAPEQLCFMEQVHGDTVALIDKENETPPIADAMLTQQKGLALCVLTADCLPLLLYAPQVGAVGVIHAGWRGLAQQIIAQSLKKMQEAYGALPQQILVGIGPHISVQHYEVGEEVINALQRSVPADLRHKIYIRKNASGRYHADLLAVARAQLMAAGVPPENIQYHALCTYAANDRFYSARREGIKSGRFASVIMLM</sequence>
<dbReference type="CDD" id="cd16833">
    <property type="entry name" value="YfiH"/>
    <property type="match status" value="1"/>
</dbReference>
<comment type="catalytic activity">
    <reaction evidence="9">
        <text>S-methyl-5'-thioadenosine + phosphate = 5-(methylsulfanyl)-alpha-D-ribose 1-phosphate + adenine</text>
        <dbReference type="Rhea" id="RHEA:11852"/>
        <dbReference type="ChEBI" id="CHEBI:16708"/>
        <dbReference type="ChEBI" id="CHEBI:17509"/>
        <dbReference type="ChEBI" id="CHEBI:43474"/>
        <dbReference type="ChEBI" id="CHEBI:58533"/>
        <dbReference type="EC" id="2.4.2.28"/>
    </reaction>
    <physiologicalReaction direction="left-to-right" evidence="9">
        <dbReference type="Rhea" id="RHEA:11853"/>
    </physiologicalReaction>
</comment>
<evidence type="ECO:0000256" key="5">
    <source>
        <dbReference type="ARBA" id="ARBA00022801"/>
    </source>
</evidence>
<dbReference type="PANTHER" id="PTHR30616:SF2">
    <property type="entry name" value="PURINE NUCLEOSIDE PHOSPHORYLASE LACC1"/>
    <property type="match status" value="1"/>
</dbReference>
<comment type="catalytic activity">
    <reaction evidence="8">
        <text>adenosine + phosphate = alpha-D-ribose 1-phosphate + adenine</text>
        <dbReference type="Rhea" id="RHEA:27642"/>
        <dbReference type="ChEBI" id="CHEBI:16335"/>
        <dbReference type="ChEBI" id="CHEBI:16708"/>
        <dbReference type="ChEBI" id="CHEBI:43474"/>
        <dbReference type="ChEBI" id="CHEBI:57720"/>
        <dbReference type="EC" id="2.4.2.1"/>
    </reaction>
    <physiologicalReaction direction="left-to-right" evidence="8">
        <dbReference type="Rhea" id="RHEA:27643"/>
    </physiologicalReaction>
</comment>
<comment type="catalytic activity">
    <reaction evidence="1">
        <text>inosine + phosphate = alpha-D-ribose 1-phosphate + hypoxanthine</text>
        <dbReference type="Rhea" id="RHEA:27646"/>
        <dbReference type="ChEBI" id="CHEBI:17368"/>
        <dbReference type="ChEBI" id="CHEBI:17596"/>
        <dbReference type="ChEBI" id="CHEBI:43474"/>
        <dbReference type="ChEBI" id="CHEBI:57720"/>
        <dbReference type="EC" id="2.4.2.1"/>
    </reaction>
    <physiologicalReaction direction="left-to-right" evidence="1">
        <dbReference type="Rhea" id="RHEA:27647"/>
    </physiologicalReaction>
</comment>
<evidence type="ECO:0000256" key="6">
    <source>
        <dbReference type="ARBA" id="ARBA00022833"/>
    </source>
</evidence>
<evidence type="ECO:0000256" key="3">
    <source>
        <dbReference type="ARBA" id="ARBA00022679"/>
    </source>
</evidence>
<evidence type="ECO:0000256" key="8">
    <source>
        <dbReference type="ARBA" id="ARBA00048968"/>
    </source>
</evidence>
<evidence type="ECO:0000256" key="10">
    <source>
        <dbReference type="RuleBase" id="RU361274"/>
    </source>
</evidence>
<protein>
    <recommendedName>
        <fullName evidence="10">Purine nucleoside phosphorylase</fullName>
    </recommendedName>
</protein>
<evidence type="ECO:0000256" key="7">
    <source>
        <dbReference type="ARBA" id="ARBA00047989"/>
    </source>
</evidence>
<keyword evidence="12" id="KW-1185">Reference proteome</keyword>
<evidence type="ECO:0000313" key="11">
    <source>
        <dbReference type="EMBL" id="NIK72998.1"/>
    </source>
</evidence>
<comment type="catalytic activity">
    <reaction evidence="7">
        <text>adenosine + H2O + H(+) = inosine + NH4(+)</text>
        <dbReference type="Rhea" id="RHEA:24408"/>
        <dbReference type="ChEBI" id="CHEBI:15377"/>
        <dbReference type="ChEBI" id="CHEBI:15378"/>
        <dbReference type="ChEBI" id="CHEBI:16335"/>
        <dbReference type="ChEBI" id="CHEBI:17596"/>
        <dbReference type="ChEBI" id="CHEBI:28938"/>
        <dbReference type="EC" id="3.5.4.4"/>
    </reaction>
    <physiologicalReaction direction="left-to-right" evidence="7">
        <dbReference type="Rhea" id="RHEA:24409"/>
    </physiologicalReaction>
</comment>
<keyword evidence="5" id="KW-0378">Hydrolase</keyword>
<dbReference type="GO" id="GO:0016787">
    <property type="term" value="F:hydrolase activity"/>
    <property type="evidence" value="ECO:0007669"/>
    <property type="project" value="UniProtKB-KW"/>
</dbReference>
<comment type="caution">
    <text evidence="11">The sequence shown here is derived from an EMBL/GenBank/DDBJ whole genome shotgun (WGS) entry which is preliminary data.</text>
</comment>
<keyword evidence="4" id="KW-0479">Metal-binding</keyword>
<dbReference type="InterPro" id="IPR003730">
    <property type="entry name" value="Cu_polyphenol_OxRdtase"/>
</dbReference>
<reference evidence="11 12" key="1">
    <citation type="submission" date="2020-03" db="EMBL/GenBank/DDBJ databases">
        <title>Genomic Encyclopedia of Type Strains, Phase IV (KMG-IV): sequencing the most valuable type-strain genomes for metagenomic binning, comparative biology and taxonomic classification.</title>
        <authorList>
            <person name="Goeker M."/>
        </authorList>
    </citation>
    <scope>NUCLEOTIDE SEQUENCE [LARGE SCALE GENOMIC DNA]</scope>
    <source>
        <strain evidence="11 12">DSM 5718</strain>
    </source>
</reference>
<evidence type="ECO:0000256" key="2">
    <source>
        <dbReference type="ARBA" id="ARBA00007353"/>
    </source>
</evidence>
<name>A0A846MN57_9BACT</name>
<keyword evidence="3" id="KW-0808">Transferase</keyword>
<gene>
    <name evidence="11" type="ORF">FHS56_000484</name>
</gene>
<dbReference type="Gene3D" id="3.60.140.10">
    <property type="entry name" value="CNF1/YfiH-like putative cysteine hydrolases"/>
    <property type="match status" value="1"/>
</dbReference>
<dbReference type="AlphaFoldDB" id="A0A846MN57"/>
<dbReference type="Proteomes" id="UP000537126">
    <property type="component" value="Unassembled WGS sequence"/>
</dbReference>
<dbReference type="SUPFAM" id="SSF64438">
    <property type="entry name" value="CNF1/YfiH-like putative cysteine hydrolases"/>
    <property type="match status" value="1"/>
</dbReference>
<dbReference type="Pfam" id="PF02578">
    <property type="entry name" value="Cu-oxidase_4"/>
    <property type="match status" value="1"/>
</dbReference>
<dbReference type="RefSeq" id="WP_166918281.1">
    <property type="nucleotide sequence ID" value="NZ_JAASRN010000001.1"/>
</dbReference>
<evidence type="ECO:0000256" key="1">
    <source>
        <dbReference type="ARBA" id="ARBA00000553"/>
    </source>
</evidence>